<accession>A0ABQ5P6J3</accession>
<feature type="compositionally biased region" description="Pro residues" evidence="1">
    <location>
        <begin position="137"/>
        <end position="146"/>
    </location>
</feature>
<dbReference type="Proteomes" id="UP001291653">
    <property type="component" value="Unassembled WGS sequence"/>
</dbReference>
<evidence type="ECO:0000313" key="3">
    <source>
        <dbReference type="Proteomes" id="UP001291653"/>
    </source>
</evidence>
<name>A0ABQ5P6J3_9ACTN</name>
<evidence type="ECO:0000256" key="1">
    <source>
        <dbReference type="SAM" id="MobiDB-lite"/>
    </source>
</evidence>
<feature type="region of interest" description="Disordered" evidence="1">
    <location>
        <begin position="92"/>
        <end position="146"/>
    </location>
</feature>
<gene>
    <name evidence="2" type="ORF">SYYSPA8_27445</name>
</gene>
<keyword evidence="3" id="KW-1185">Reference proteome</keyword>
<protein>
    <submittedName>
        <fullName evidence="2">Uncharacterized protein</fullName>
    </submittedName>
</protein>
<dbReference type="RefSeq" id="WP_407706106.1">
    <property type="nucleotide sequence ID" value="NZ_BSBI01000013.1"/>
</dbReference>
<sequence>MTHQATAAPPPGRGFSAYLCGESASLAGSAVSAGVPRATVAALVTTWSGIPADQPGEKVGTWRWHPLDALPDGLFTPSAQCLSLWRPDLPIDHPPAHHYPLRTPPRTTSSPADGPYSGAELATAGERSGTGPSAPGIRPPVPGARS</sequence>
<organism evidence="2 3">
    <name type="scientific">Streptomyces yaizuensis</name>
    <dbReference type="NCBI Taxonomy" id="2989713"/>
    <lineage>
        <taxon>Bacteria</taxon>
        <taxon>Bacillati</taxon>
        <taxon>Actinomycetota</taxon>
        <taxon>Actinomycetes</taxon>
        <taxon>Kitasatosporales</taxon>
        <taxon>Streptomycetaceae</taxon>
        <taxon>Streptomyces</taxon>
    </lineage>
</organism>
<comment type="caution">
    <text evidence="2">The sequence shown here is derived from an EMBL/GenBank/DDBJ whole genome shotgun (WGS) entry which is preliminary data.</text>
</comment>
<proteinExistence type="predicted"/>
<dbReference type="EMBL" id="BSBI01000013">
    <property type="protein sequence ID" value="GLF98108.1"/>
    <property type="molecule type" value="Genomic_DNA"/>
</dbReference>
<reference evidence="2 3" key="1">
    <citation type="submission" date="2022-10" db="EMBL/GenBank/DDBJ databases">
        <title>Draft genome sequence of Streptomyces sp. YSPA8.</title>
        <authorList>
            <person name="Moriuchi R."/>
            <person name="Dohra H."/>
            <person name="Yamamura H."/>
            <person name="Kodani S."/>
        </authorList>
    </citation>
    <scope>NUCLEOTIDE SEQUENCE [LARGE SCALE GENOMIC DNA]</scope>
    <source>
        <strain evidence="2 3">YSPA8</strain>
    </source>
</reference>
<evidence type="ECO:0000313" key="2">
    <source>
        <dbReference type="EMBL" id="GLF98108.1"/>
    </source>
</evidence>